<dbReference type="AlphaFoldDB" id="A0A917J6N2"/>
<feature type="chain" id="PRO_5037713836" description="DUF4412 domain-containing protein" evidence="1">
    <location>
        <begin position="23"/>
        <end position="212"/>
    </location>
</feature>
<protein>
    <recommendedName>
        <fullName evidence="4">DUF4412 domain-containing protein</fullName>
    </recommendedName>
</protein>
<dbReference type="EMBL" id="BMDO01000001">
    <property type="protein sequence ID" value="GGI48932.1"/>
    <property type="molecule type" value="Genomic_DNA"/>
</dbReference>
<accession>A0A917J6N2</accession>
<dbReference type="Proteomes" id="UP000662074">
    <property type="component" value="Unassembled WGS sequence"/>
</dbReference>
<sequence>MNKLFTAAMGLALTATALTASAQKKYTEGTATYEASVNGQSVEAKVMFKGDSSVTVMQQGPANIKVLSFKEDYLAVLVDVPVANMKKAAIATPGELEDALSKMPSFTFTPTTETKQIAGFNCKKVVAKDTKSNTSFDAWVTTDISAPASAFSTLYAKVGGFPVQFTISQMGRNVTNTLKAISDVKVPAGTFGIPAGYDKMTLTELSAMSGGR</sequence>
<comment type="caution">
    <text evidence="2">The sequence shown here is derived from an EMBL/GenBank/DDBJ whole genome shotgun (WGS) entry which is preliminary data.</text>
</comment>
<evidence type="ECO:0000256" key="1">
    <source>
        <dbReference type="SAM" id="SignalP"/>
    </source>
</evidence>
<evidence type="ECO:0000313" key="2">
    <source>
        <dbReference type="EMBL" id="GGI48932.1"/>
    </source>
</evidence>
<proteinExistence type="predicted"/>
<feature type="signal peptide" evidence="1">
    <location>
        <begin position="1"/>
        <end position="22"/>
    </location>
</feature>
<dbReference type="RefSeq" id="WP_188412868.1">
    <property type="nucleotide sequence ID" value="NZ_BMDO01000001.1"/>
</dbReference>
<keyword evidence="3" id="KW-1185">Reference proteome</keyword>
<keyword evidence="1" id="KW-0732">Signal</keyword>
<organism evidence="2 3">
    <name type="scientific">Mucilaginibacter galii</name>
    <dbReference type="NCBI Taxonomy" id="2005073"/>
    <lineage>
        <taxon>Bacteria</taxon>
        <taxon>Pseudomonadati</taxon>
        <taxon>Bacteroidota</taxon>
        <taxon>Sphingobacteriia</taxon>
        <taxon>Sphingobacteriales</taxon>
        <taxon>Sphingobacteriaceae</taxon>
        <taxon>Mucilaginibacter</taxon>
    </lineage>
</organism>
<reference evidence="2" key="2">
    <citation type="submission" date="2020-09" db="EMBL/GenBank/DDBJ databases">
        <authorList>
            <person name="Sun Q."/>
            <person name="Sedlacek I."/>
        </authorList>
    </citation>
    <scope>NUCLEOTIDE SEQUENCE</scope>
    <source>
        <strain evidence="2">CCM 8711</strain>
    </source>
</reference>
<reference evidence="2" key="1">
    <citation type="journal article" date="2014" name="Int. J. Syst. Evol. Microbiol.">
        <title>Complete genome sequence of Corynebacterium casei LMG S-19264T (=DSM 44701T), isolated from a smear-ripened cheese.</title>
        <authorList>
            <consortium name="US DOE Joint Genome Institute (JGI-PGF)"/>
            <person name="Walter F."/>
            <person name="Albersmeier A."/>
            <person name="Kalinowski J."/>
            <person name="Ruckert C."/>
        </authorList>
    </citation>
    <scope>NUCLEOTIDE SEQUENCE</scope>
    <source>
        <strain evidence="2">CCM 8711</strain>
    </source>
</reference>
<evidence type="ECO:0008006" key="4">
    <source>
        <dbReference type="Google" id="ProtNLM"/>
    </source>
</evidence>
<gene>
    <name evidence="2" type="ORF">GCM10011425_01440</name>
</gene>
<name>A0A917J6N2_9SPHI</name>
<evidence type="ECO:0000313" key="3">
    <source>
        <dbReference type="Proteomes" id="UP000662074"/>
    </source>
</evidence>